<evidence type="ECO:0000259" key="5">
    <source>
        <dbReference type="PROSITE" id="PS50931"/>
    </source>
</evidence>
<dbReference type="Gene3D" id="3.40.190.290">
    <property type="match status" value="1"/>
</dbReference>
<dbReference type="NCBIfam" id="NF040786">
    <property type="entry name" value="LysR_Sec_metab"/>
    <property type="match status" value="1"/>
</dbReference>
<evidence type="ECO:0000256" key="2">
    <source>
        <dbReference type="ARBA" id="ARBA00023015"/>
    </source>
</evidence>
<dbReference type="InterPro" id="IPR000847">
    <property type="entry name" value="LysR_HTH_N"/>
</dbReference>
<dbReference type="CDD" id="cd08420">
    <property type="entry name" value="PBP2_CysL_like"/>
    <property type="match status" value="1"/>
</dbReference>
<evidence type="ECO:0000256" key="1">
    <source>
        <dbReference type="ARBA" id="ARBA00009437"/>
    </source>
</evidence>
<dbReference type="FunFam" id="1.10.10.10:FF:000001">
    <property type="entry name" value="LysR family transcriptional regulator"/>
    <property type="match status" value="1"/>
</dbReference>
<feature type="domain" description="HTH lysR-type" evidence="5">
    <location>
        <begin position="1"/>
        <end position="58"/>
    </location>
</feature>
<evidence type="ECO:0000313" key="7">
    <source>
        <dbReference type="EMBL" id="TCO63889.1"/>
    </source>
</evidence>
<dbReference type="GO" id="GO:0003700">
    <property type="term" value="F:DNA-binding transcription factor activity"/>
    <property type="evidence" value="ECO:0007669"/>
    <property type="project" value="InterPro"/>
</dbReference>
<dbReference type="Proteomes" id="UP000264445">
    <property type="component" value="Unassembled WGS sequence"/>
</dbReference>
<dbReference type="RefSeq" id="WP_011025361.1">
    <property type="nucleotide sequence ID" value="NZ_DOLB01000170.1"/>
</dbReference>
<dbReference type="EMBL" id="SLWU01000013">
    <property type="protein sequence ID" value="TCO63889.1"/>
    <property type="molecule type" value="Genomic_DNA"/>
</dbReference>
<keyword evidence="3" id="KW-0238">DNA-binding</keyword>
<dbReference type="InterPro" id="IPR005119">
    <property type="entry name" value="LysR_subst-bd"/>
</dbReference>
<dbReference type="Gene3D" id="1.10.10.10">
    <property type="entry name" value="Winged helix-like DNA-binding domain superfamily/Winged helix DNA-binding domain"/>
    <property type="match status" value="1"/>
</dbReference>
<reference evidence="6 8" key="1">
    <citation type="journal article" date="2018" name="Nat. Biotechnol.">
        <title>A standardized bacterial taxonomy based on genome phylogeny substantially revises the tree of life.</title>
        <authorList>
            <person name="Parks D.H."/>
            <person name="Chuvochina M."/>
            <person name="Waite D.W."/>
            <person name="Rinke C."/>
            <person name="Skarshewski A."/>
            <person name="Chaumeil P.A."/>
            <person name="Hugenholtz P."/>
        </authorList>
    </citation>
    <scope>NUCLEOTIDE SEQUENCE [LARGE SCALE GENOMIC DNA]</scope>
    <source>
        <strain evidence="6">UBA12544</strain>
    </source>
</reference>
<dbReference type="Pfam" id="PF00126">
    <property type="entry name" value="HTH_1"/>
    <property type="match status" value="1"/>
</dbReference>
<evidence type="ECO:0000313" key="8">
    <source>
        <dbReference type="Proteomes" id="UP000264445"/>
    </source>
</evidence>
<evidence type="ECO:0000313" key="6">
    <source>
        <dbReference type="EMBL" id="HBT50422.1"/>
    </source>
</evidence>
<dbReference type="PRINTS" id="PR00039">
    <property type="entry name" value="HTHLYSR"/>
</dbReference>
<protein>
    <submittedName>
        <fullName evidence="6 7">Transcriptional regulator</fullName>
    </submittedName>
</protein>
<sequence>MNLRQLKIFLTVCQEGSMSKAAKKLYMTQPSISQTIGELEQELNIKLFERINKHLYLTYPGEILREYSKRIISLLEEAENTLLDISNLKTGKLRVGASTTIGTYLIPKILSEFRKKYENTSIFFNIDNTAVIEKQILENSIDIGIVEGPIHSQDIIIEPFIEDELYLVCSKGHRWALKKVIEPWEIEEEELIIREKGSGTREVFETIMSANNLKYHIKHVLNNTEAIKKAVELNMGVSVLSKLAVSEELKKGTLVKIEIEGIKFKRMFNIIYHKDKYFSPTFKAFMEYLKSGRR</sequence>
<dbReference type="SUPFAM" id="SSF46785">
    <property type="entry name" value="Winged helix' DNA-binding domain"/>
    <property type="match status" value="1"/>
</dbReference>
<dbReference type="GO" id="GO:0000976">
    <property type="term" value="F:transcription cis-regulatory region binding"/>
    <property type="evidence" value="ECO:0007669"/>
    <property type="project" value="TreeGrafter"/>
</dbReference>
<dbReference type="InterPro" id="IPR036390">
    <property type="entry name" value="WH_DNA-bd_sf"/>
</dbReference>
<dbReference type="SUPFAM" id="SSF53850">
    <property type="entry name" value="Periplasmic binding protein-like II"/>
    <property type="match status" value="1"/>
</dbReference>
<proteinExistence type="inferred from homology"/>
<comment type="caution">
    <text evidence="6">The sequence shown here is derived from an EMBL/GenBank/DDBJ whole genome shotgun (WGS) entry which is preliminary data.</text>
</comment>
<reference evidence="7 9" key="2">
    <citation type="submission" date="2019-03" db="EMBL/GenBank/DDBJ databases">
        <title>Genomic Encyclopedia of Type Strains, Phase IV (KMG-IV): sequencing the most valuable type-strain genomes for metagenomic binning, comparative biology and taxonomic classification.</title>
        <authorList>
            <person name="Goeker M."/>
        </authorList>
    </citation>
    <scope>NUCLEOTIDE SEQUENCE [LARGE SCALE GENOMIC DNA]</scope>
    <source>
        <strain evidence="7 9">DSM 13054</strain>
    </source>
</reference>
<dbReference type="Pfam" id="PF03466">
    <property type="entry name" value="LysR_substrate"/>
    <property type="match status" value="1"/>
</dbReference>
<keyword evidence="2" id="KW-0805">Transcription regulation</keyword>
<organism evidence="6 8">
    <name type="scientific">Caldanaerobacter subterraneus</name>
    <dbReference type="NCBI Taxonomy" id="911092"/>
    <lineage>
        <taxon>Bacteria</taxon>
        <taxon>Bacillati</taxon>
        <taxon>Bacillota</taxon>
        <taxon>Clostridia</taxon>
        <taxon>Thermoanaerobacterales</taxon>
        <taxon>Thermoanaerobacteraceae</taxon>
        <taxon>Caldanaerobacter</taxon>
    </lineage>
</organism>
<dbReference type="PROSITE" id="PS50931">
    <property type="entry name" value="HTH_LYSR"/>
    <property type="match status" value="1"/>
</dbReference>
<evidence type="ECO:0000256" key="4">
    <source>
        <dbReference type="ARBA" id="ARBA00023163"/>
    </source>
</evidence>
<dbReference type="InterPro" id="IPR047788">
    <property type="entry name" value="LysR-like_Sec_metab"/>
</dbReference>
<dbReference type="PANTHER" id="PTHR30126">
    <property type="entry name" value="HTH-TYPE TRANSCRIPTIONAL REGULATOR"/>
    <property type="match status" value="1"/>
</dbReference>
<comment type="similarity">
    <text evidence="1">Belongs to the LysR transcriptional regulatory family.</text>
</comment>
<name>A0A357VQ95_9THEO</name>
<accession>A0A357VQ95</accession>
<dbReference type="PANTHER" id="PTHR30126:SF39">
    <property type="entry name" value="HTH-TYPE TRANSCRIPTIONAL REGULATOR CYSL"/>
    <property type="match status" value="1"/>
</dbReference>
<dbReference type="OMA" id="KLHVQNT"/>
<evidence type="ECO:0000256" key="3">
    <source>
        <dbReference type="ARBA" id="ARBA00023125"/>
    </source>
</evidence>
<keyword evidence="4" id="KW-0804">Transcription</keyword>
<dbReference type="AlphaFoldDB" id="A0A357VQ95"/>
<dbReference type="InterPro" id="IPR036388">
    <property type="entry name" value="WH-like_DNA-bd_sf"/>
</dbReference>
<evidence type="ECO:0000313" key="9">
    <source>
        <dbReference type="Proteomes" id="UP000294886"/>
    </source>
</evidence>
<dbReference type="Proteomes" id="UP000294886">
    <property type="component" value="Unassembled WGS sequence"/>
</dbReference>
<gene>
    <name evidence="6" type="ORF">DEA61_11765</name>
    <name evidence="7" type="ORF">EV203_11346</name>
</gene>
<dbReference type="EMBL" id="DOLB01000170">
    <property type="protein sequence ID" value="HBT50422.1"/>
    <property type="molecule type" value="Genomic_DNA"/>
</dbReference>